<evidence type="ECO:0000313" key="2">
    <source>
        <dbReference type="Proteomes" id="UP000305131"/>
    </source>
</evidence>
<evidence type="ECO:0000313" key="1">
    <source>
        <dbReference type="EMBL" id="TLX42713.1"/>
    </source>
</evidence>
<dbReference type="PANTHER" id="PTHR47017:SF1">
    <property type="entry name" value="ACYL-COA"/>
    <property type="match status" value="1"/>
</dbReference>
<protein>
    <submittedName>
        <fullName evidence="1">N-acetyltransferase</fullName>
    </submittedName>
</protein>
<organism evidence="1 2">
    <name type="scientific">Xanthobacter autotrophicus</name>
    <dbReference type="NCBI Taxonomy" id="280"/>
    <lineage>
        <taxon>Bacteria</taxon>
        <taxon>Pseudomonadati</taxon>
        <taxon>Pseudomonadota</taxon>
        <taxon>Alphaproteobacteria</taxon>
        <taxon>Hyphomicrobiales</taxon>
        <taxon>Xanthobacteraceae</taxon>
        <taxon>Xanthobacter</taxon>
    </lineage>
</organism>
<dbReference type="PANTHER" id="PTHR47017">
    <property type="entry name" value="ACYL-COA"/>
    <property type="match status" value="1"/>
</dbReference>
<dbReference type="SUPFAM" id="SSF55729">
    <property type="entry name" value="Acyl-CoA N-acyltransferases (Nat)"/>
    <property type="match status" value="1"/>
</dbReference>
<gene>
    <name evidence="1" type="ORF">FBQ73_13890</name>
</gene>
<dbReference type="Gene3D" id="3.40.630.30">
    <property type="match status" value="1"/>
</dbReference>
<dbReference type="Pfam" id="PF04339">
    <property type="entry name" value="FemAB_like"/>
    <property type="match status" value="1"/>
</dbReference>
<dbReference type="InterPro" id="IPR016181">
    <property type="entry name" value="Acyl_CoA_acyltransferase"/>
</dbReference>
<dbReference type="GO" id="GO:0016740">
    <property type="term" value="F:transferase activity"/>
    <property type="evidence" value="ECO:0007669"/>
    <property type="project" value="UniProtKB-KW"/>
</dbReference>
<name>A0A6C1KUC5_XANAU</name>
<dbReference type="Proteomes" id="UP000305131">
    <property type="component" value="Unassembled WGS sequence"/>
</dbReference>
<dbReference type="InterPro" id="IPR007434">
    <property type="entry name" value="FemAB-like"/>
</dbReference>
<dbReference type="EMBL" id="VAUP01000028">
    <property type="protein sequence ID" value="TLX42713.1"/>
    <property type="molecule type" value="Genomic_DNA"/>
</dbReference>
<dbReference type="RefSeq" id="WP_138400071.1">
    <property type="nucleotide sequence ID" value="NZ_JBAFVI010000004.1"/>
</dbReference>
<proteinExistence type="predicted"/>
<accession>A0A6C1KUC5</accession>
<reference evidence="1 2" key="1">
    <citation type="submission" date="2019-05" db="EMBL/GenBank/DDBJ databases">
        <authorList>
            <person name="Zhou X."/>
        </authorList>
    </citation>
    <scope>NUCLEOTIDE SEQUENCE [LARGE SCALE GENOMIC DNA]</scope>
    <source>
        <strain evidence="1 2">DSM 432</strain>
    </source>
</reference>
<comment type="caution">
    <text evidence="1">The sequence shown here is derived from an EMBL/GenBank/DDBJ whole genome shotgun (WGS) entry which is preliminary data.</text>
</comment>
<dbReference type="AlphaFoldDB" id="A0A6C1KUC5"/>
<dbReference type="OrthoDB" id="9776898at2"/>
<dbReference type="GeneID" id="95774548"/>
<keyword evidence="1" id="KW-0808">Transferase</keyword>
<sequence>MPDARIRILPALTEIKPTDWDACAAGGAARPEPFVSHAFLSALESSGCAAARTGWLPQHLVVDGPDGTPSAVMPAYLKSHSRGEYVFDQGWADAYNRVGGDYYPKVQVAVPFTPVTGRRLLLKDPQDPVGQPALAAGLKQLVRLRGASSAHITFATQVEWEGLSQLDFLPRTDRQFHWTNAGYATYDDFLAELASRKRKALKKERREALADGITIEWQTGTDLTDEALDAFFMFYLDTGGRKWGTPYLNRELFSLLAERMPQDILLVMARREGRYIAGALNFIGAETLYGRYWGALEQHPFLHFEVCYHQAIDFAIARGLKVVEAGAQGEHKLARGYLPVTTYSAHYIVNPGLKAAVAQYLERERAYVEEDAAVLTELGPFRRCREEEHD</sequence>